<dbReference type="PANTHER" id="PTHR13068">
    <property type="entry name" value="CGI-12 PROTEIN-RELATED"/>
    <property type="match status" value="1"/>
</dbReference>
<evidence type="ECO:0000313" key="4">
    <source>
        <dbReference type="EMBL" id="KAJ4841171.1"/>
    </source>
</evidence>
<protein>
    <submittedName>
        <fullName evidence="4">Uncharacterized protein</fullName>
    </submittedName>
</protein>
<dbReference type="InterPro" id="IPR038538">
    <property type="entry name" value="MTERF_sf"/>
</dbReference>
<dbReference type="GO" id="GO:0003676">
    <property type="term" value="F:nucleic acid binding"/>
    <property type="evidence" value="ECO:0007669"/>
    <property type="project" value="InterPro"/>
</dbReference>
<keyword evidence="2" id="KW-0806">Transcription termination</keyword>
<dbReference type="Gene3D" id="1.25.70.10">
    <property type="entry name" value="Transcription termination factor 3, mitochondrial"/>
    <property type="match status" value="1"/>
</dbReference>
<dbReference type="GO" id="GO:0006353">
    <property type="term" value="P:DNA-templated transcription termination"/>
    <property type="evidence" value="ECO:0007669"/>
    <property type="project" value="UniProtKB-KW"/>
</dbReference>
<keyword evidence="5" id="KW-1185">Reference proteome</keyword>
<dbReference type="SMART" id="SM00733">
    <property type="entry name" value="Mterf"/>
    <property type="match status" value="7"/>
</dbReference>
<name>A0A9Q0JFX6_9ROSI</name>
<keyword evidence="2" id="KW-0804">Transcription</keyword>
<dbReference type="Pfam" id="PF02536">
    <property type="entry name" value="mTERF"/>
    <property type="match status" value="2"/>
</dbReference>
<dbReference type="AlphaFoldDB" id="A0A9Q0JFX6"/>
<keyword evidence="3" id="KW-0809">Transit peptide</keyword>
<sequence length="383" mass="43537">MLSRKVLIFAPKPSLLRFVSSFSSLAKTPQTPNPIIQDYLLKHFSFNEKQALAVSSRYAHLKSLEKPHSVVRFLKAAGLSDSEIQSTARSVPQILFSSVDKVIKPKVEFFQGLGISGPCLGKLIVLNPLVLVASLENKLVPCVAILRRILINDRNCEDLFKILCRCNQIVCRDPNSLLLPNIAFFESCGIVGSQLAMLLRRHPMLFVKEESFLKSIVSKTLSFGFTVESRMFVHGLVSAGTMSDDKVEEKVQVFKSFGISKEECCQMFVVAPSLMRTSERKLRLAIDFFLNTVKFEREELVRRAVLLIYSLEERVIPRYMVTEVIKSKRLLKKEPKFSSLVLLTDEEFEQKYIFRFKDNVEELLTAYRAHLLTSSSDEGKDLV</sequence>
<reference evidence="4" key="2">
    <citation type="journal article" date="2023" name="Plants (Basel)">
        <title>Annotation of the Turnera subulata (Passifloraceae) Draft Genome Reveals the S-Locus Evolved after the Divergence of Turneroideae from Passifloroideae in a Stepwise Manner.</title>
        <authorList>
            <person name="Henning P.M."/>
            <person name="Roalson E.H."/>
            <person name="Mir W."/>
            <person name="McCubbin A.G."/>
            <person name="Shore J.S."/>
        </authorList>
    </citation>
    <scope>NUCLEOTIDE SEQUENCE</scope>
    <source>
        <strain evidence="4">F60SS</strain>
    </source>
</reference>
<keyword evidence="2" id="KW-0805">Transcription regulation</keyword>
<dbReference type="Proteomes" id="UP001141552">
    <property type="component" value="Unassembled WGS sequence"/>
</dbReference>
<dbReference type="OrthoDB" id="846516at2759"/>
<organism evidence="4 5">
    <name type="scientific">Turnera subulata</name>
    <dbReference type="NCBI Taxonomy" id="218843"/>
    <lineage>
        <taxon>Eukaryota</taxon>
        <taxon>Viridiplantae</taxon>
        <taxon>Streptophyta</taxon>
        <taxon>Embryophyta</taxon>
        <taxon>Tracheophyta</taxon>
        <taxon>Spermatophyta</taxon>
        <taxon>Magnoliopsida</taxon>
        <taxon>eudicotyledons</taxon>
        <taxon>Gunneridae</taxon>
        <taxon>Pentapetalae</taxon>
        <taxon>rosids</taxon>
        <taxon>fabids</taxon>
        <taxon>Malpighiales</taxon>
        <taxon>Passifloraceae</taxon>
        <taxon>Turnera</taxon>
    </lineage>
</organism>
<gene>
    <name evidence="4" type="ORF">Tsubulata_030196</name>
</gene>
<dbReference type="FunFam" id="1.25.70.10:FF:000001">
    <property type="entry name" value="Mitochondrial transcription termination factor-like"/>
    <property type="match status" value="1"/>
</dbReference>
<proteinExistence type="inferred from homology"/>
<dbReference type="InterPro" id="IPR003690">
    <property type="entry name" value="MTERF"/>
</dbReference>
<evidence type="ECO:0000256" key="3">
    <source>
        <dbReference type="ARBA" id="ARBA00022946"/>
    </source>
</evidence>
<evidence type="ECO:0000256" key="2">
    <source>
        <dbReference type="ARBA" id="ARBA00022472"/>
    </source>
</evidence>
<accession>A0A9Q0JFX6</accession>
<comment type="caution">
    <text evidence="4">The sequence shown here is derived from an EMBL/GenBank/DDBJ whole genome shotgun (WGS) entry which is preliminary data.</text>
</comment>
<dbReference type="PANTHER" id="PTHR13068:SF173">
    <property type="entry name" value="EMB|CAB62602.1"/>
    <property type="match status" value="1"/>
</dbReference>
<evidence type="ECO:0000313" key="5">
    <source>
        <dbReference type="Proteomes" id="UP001141552"/>
    </source>
</evidence>
<reference evidence="4" key="1">
    <citation type="submission" date="2022-02" db="EMBL/GenBank/DDBJ databases">
        <authorList>
            <person name="Henning P.M."/>
            <person name="McCubbin A.G."/>
            <person name="Shore J.S."/>
        </authorList>
    </citation>
    <scope>NUCLEOTIDE SEQUENCE</scope>
    <source>
        <strain evidence="4">F60SS</strain>
        <tissue evidence="4">Leaves</tissue>
    </source>
</reference>
<comment type="similarity">
    <text evidence="1">Belongs to the mTERF family.</text>
</comment>
<dbReference type="EMBL" id="JAKUCV010002872">
    <property type="protein sequence ID" value="KAJ4841171.1"/>
    <property type="molecule type" value="Genomic_DNA"/>
</dbReference>
<evidence type="ECO:0000256" key="1">
    <source>
        <dbReference type="ARBA" id="ARBA00007692"/>
    </source>
</evidence>